<evidence type="ECO:0000313" key="4">
    <source>
        <dbReference type="EMBL" id="GFE10858.1"/>
    </source>
</evidence>
<protein>
    <submittedName>
        <fullName evidence="4">Beta-lactamase</fullName>
    </submittedName>
</protein>
<evidence type="ECO:0000313" key="5">
    <source>
        <dbReference type="Proteomes" id="UP000435837"/>
    </source>
</evidence>
<evidence type="ECO:0000256" key="1">
    <source>
        <dbReference type="SAM" id="MobiDB-lite"/>
    </source>
</evidence>
<evidence type="ECO:0000259" key="3">
    <source>
        <dbReference type="Pfam" id="PF13354"/>
    </source>
</evidence>
<dbReference type="OrthoDB" id="9784149at2"/>
<comment type="caution">
    <text evidence="4">The sequence shown here is derived from an EMBL/GenBank/DDBJ whole genome shotgun (WGS) entry which is preliminary data.</text>
</comment>
<dbReference type="InterPro" id="IPR000871">
    <property type="entry name" value="Beta-lactam_class-A"/>
</dbReference>
<dbReference type="PANTHER" id="PTHR35333">
    <property type="entry name" value="BETA-LACTAMASE"/>
    <property type="match status" value="1"/>
</dbReference>
<dbReference type="InterPro" id="IPR012338">
    <property type="entry name" value="Beta-lactam/transpept-like"/>
</dbReference>
<keyword evidence="2" id="KW-0732">Signal</keyword>
<dbReference type="PANTHER" id="PTHR35333:SF3">
    <property type="entry name" value="BETA-LACTAMASE-TYPE TRANSPEPTIDASE FOLD CONTAINING PROTEIN"/>
    <property type="match status" value="1"/>
</dbReference>
<dbReference type="PRINTS" id="PR00118">
    <property type="entry name" value="BLACTAMASEA"/>
</dbReference>
<feature type="signal peptide" evidence="2">
    <location>
        <begin position="1"/>
        <end position="26"/>
    </location>
</feature>
<dbReference type="SUPFAM" id="SSF56601">
    <property type="entry name" value="beta-lactamase/transpeptidase-like"/>
    <property type="match status" value="1"/>
</dbReference>
<feature type="domain" description="Beta-lactamase class A catalytic" evidence="3">
    <location>
        <begin position="74"/>
        <end position="289"/>
    </location>
</feature>
<dbReference type="Proteomes" id="UP000435837">
    <property type="component" value="Unassembled WGS sequence"/>
</dbReference>
<dbReference type="Gene3D" id="3.40.710.10">
    <property type="entry name" value="DD-peptidase/beta-lactamase superfamily"/>
    <property type="match status" value="1"/>
</dbReference>
<feature type="region of interest" description="Disordered" evidence="1">
    <location>
        <begin position="27"/>
        <end position="54"/>
    </location>
</feature>
<gene>
    <name evidence="4" type="primary">ampC</name>
    <name evidence="4" type="ORF">Scani_71260</name>
</gene>
<accession>A0A640SIE2</accession>
<dbReference type="NCBIfam" id="NF033103">
    <property type="entry name" value="bla_class_A"/>
    <property type="match status" value="1"/>
</dbReference>
<evidence type="ECO:0000256" key="2">
    <source>
        <dbReference type="SAM" id="SignalP"/>
    </source>
</evidence>
<dbReference type="RefSeq" id="WP_159481617.1">
    <property type="nucleotide sequence ID" value="NZ_BAAATH010000012.1"/>
</dbReference>
<dbReference type="GO" id="GO:0030655">
    <property type="term" value="P:beta-lactam antibiotic catabolic process"/>
    <property type="evidence" value="ECO:0007669"/>
    <property type="project" value="InterPro"/>
</dbReference>
<proteinExistence type="predicted"/>
<dbReference type="GO" id="GO:0046677">
    <property type="term" value="P:response to antibiotic"/>
    <property type="evidence" value="ECO:0007669"/>
    <property type="project" value="InterPro"/>
</dbReference>
<organism evidence="4 5">
    <name type="scientific">Streptomyces caniferus</name>
    <dbReference type="NCBI Taxonomy" id="285557"/>
    <lineage>
        <taxon>Bacteria</taxon>
        <taxon>Bacillati</taxon>
        <taxon>Actinomycetota</taxon>
        <taxon>Actinomycetes</taxon>
        <taxon>Kitasatosporales</taxon>
        <taxon>Streptomycetaceae</taxon>
        <taxon>Streptomyces</taxon>
    </lineage>
</organism>
<name>A0A640SIE2_9ACTN</name>
<reference evidence="4 5" key="1">
    <citation type="submission" date="2019-12" db="EMBL/GenBank/DDBJ databases">
        <title>Whole genome shotgun sequence of Streptomyces caniferus NBRC 15389.</title>
        <authorList>
            <person name="Ichikawa N."/>
            <person name="Kimura A."/>
            <person name="Kitahashi Y."/>
            <person name="Komaki H."/>
            <person name="Tamura T."/>
        </authorList>
    </citation>
    <scope>NUCLEOTIDE SEQUENCE [LARGE SCALE GENOMIC DNA]</scope>
    <source>
        <strain evidence="4 5">NBRC 15389</strain>
    </source>
</reference>
<feature type="chain" id="PRO_5024907405" evidence="2">
    <location>
        <begin position="27"/>
        <end position="316"/>
    </location>
</feature>
<dbReference type="InterPro" id="IPR045155">
    <property type="entry name" value="Beta-lactam_cat"/>
</dbReference>
<dbReference type="GO" id="GO:0008800">
    <property type="term" value="F:beta-lactamase activity"/>
    <property type="evidence" value="ECO:0007669"/>
    <property type="project" value="InterPro"/>
</dbReference>
<dbReference type="Pfam" id="PF13354">
    <property type="entry name" value="Beta-lactamase2"/>
    <property type="match status" value="1"/>
</dbReference>
<sequence length="316" mass="33942">MQHTRAHRCALSGLVALALIPLTACGEGGSRDHSSKPAGASASASEERTRPPAAKQPYVHALQKLERTHGARLGVHAVDTGTGRVVAYRDGERFAHNSTFKALEAGAVLRKRSLSGMDKTIKYSKKDLVESSPVTEKHVASGMTLRALCDAAVRYSDNTAANLLFKELGGPKKLNAVLKGLGDDVTHMERYETDLSTWDPGSTRDTTTPRAFAEDLRTFVLGDALGTAERAQLTTWLRTNTTGDELIRAGVPKDWVVGDKTGMGSNYGGRDDIAVIWRPHAAPLVVAIFSNRTDEDADPDNKLIAEAASVVADSLR</sequence>
<dbReference type="AlphaFoldDB" id="A0A640SIE2"/>
<dbReference type="EMBL" id="BLIN01000005">
    <property type="protein sequence ID" value="GFE10858.1"/>
    <property type="molecule type" value="Genomic_DNA"/>
</dbReference>